<keyword evidence="4" id="KW-0238">DNA-binding</keyword>
<proteinExistence type="inferred from homology"/>
<evidence type="ECO:0000256" key="5">
    <source>
        <dbReference type="ARBA" id="ARBA00023242"/>
    </source>
</evidence>
<dbReference type="OrthoDB" id="25571at2759"/>
<feature type="domain" description="OB" evidence="7">
    <location>
        <begin position="77"/>
        <end position="140"/>
    </location>
</feature>
<dbReference type="GO" id="GO:0000781">
    <property type="term" value="C:chromosome, telomeric region"/>
    <property type="evidence" value="ECO:0007669"/>
    <property type="project" value="TreeGrafter"/>
</dbReference>
<dbReference type="InterPro" id="IPR004365">
    <property type="entry name" value="NA-bd_OB_tRNA"/>
</dbReference>
<evidence type="ECO:0000256" key="6">
    <source>
        <dbReference type="SAM" id="MobiDB-lite"/>
    </source>
</evidence>
<dbReference type="Proteomes" id="UP000014074">
    <property type="component" value="Unassembled WGS sequence"/>
</dbReference>
<comment type="subcellular location">
    <subcellularLocation>
        <location evidence="1">Nucleus</location>
    </subcellularLocation>
</comment>
<keyword evidence="10" id="KW-1185">Reference proteome</keyword>
<protein>
    <submittedName>
        <fullName evidence="9">Putative replication protein a 32 kDa subunit protein</fullName>
    </submittedName>
</protein>
<dbReference type="CDD" id="cd04478">
    <property type="entry name" value="RPA2_DBD_D"/>
    <property type="match status" value="1"/>
</dbReference>
<evidence type="ECO:0000256" key="3">
    <source>
        <dbReference type="ARBA" id="ARBA00022705"/>
    </source>
</evidence>
<keyword evidence="3" id="KW-0235">DNA replication</keyword>
<dbReference type="HOGENOM" id="CLU_051033_0_1_1"/>
<dbReference type="GeneID" id="19326140"/>
<keyword evidence="5" id="KW-0539">Nucleus</keyword>
<reference evidence="10" key="1">
    <citation type="journal article" date="2013" name="Genome Announc.">
        <title>Draft genome sequence of the ascomycete Phaeoacremonium aleophilum strain UCR-PA7, a causal agent of the esca disease complex in grapevines.</title>
        <authorList>
            <person name="Blanco-Ulate B."/>
            <person name="Rolshausen P."/>
            <person name="Cantu D."/>
        </authorList>
    </citation>
    <scope>NUCLEOTIDE SEQUENCE [LARGE SCALE GENOMIC DNA]</scope>
    <source>
        <strain evidence="10">UCR-PA7</strain>
    </source>
</reference>
<dbReference type="InterPro" id="IPR036388">
    <property type="entry name" value="WH-like_DNA-bd_sf"/>
</dbReference>
<organism evidence="9 10">
    <name type="scientific">Phaeoacremonium minimum (strain UCR-PA7)</name>
    <name type="common">Esca disease fungus</name>
    <name type="synonym">Togninia minima</name>
    <dbReference type="NCBI Taxonomy" id="1286976"/>
    <lineage>
        <taxon>Eukaryota</taxon>
        <taxon>Fungi</taxon>
        <taxon>Dikarya</taxon>
        <taxon>Ascomycota</taxon>
        <taxon>Pezizomycotina</taxon>
        <taxon>Sordariomycetes</taxon>
        <taxon>Sordariomycetidae</taxon>
        <taxon>Togniniales</taxon>
        <taxon>Togniniaceae</taxon>
        <taxon>Phaeoacremonium</taxon>
    </lineage>
</organism>
<feature type="domain" description="Replication protein A C-terminal" evidence="8">
    <location>
        <begin position="168"/>
        <end position="271"/>
    </location>
</feature>
<name>R8BHY5_PHAM7</name>
<evidence type="ECO:0000256" key="1">
    <source>
        <dbReference type="ARBA" id="ARBA00004123"/>
    </source>
</evidence>
<dbReference type="PANTHER" id="PTHR13989:SF16">
    <property type="entry name" value="REPLICATION PROTEIN A2"/>
    <property type="match status" value="1"/>
</dbReference>
<dbReference type="SUPFAM" id="SSF46785">
    <property type="entry name" value="Winged helix' DNA-binding domain"/>
    <property type="match status" value="1"/>
</dbReference>
<dbReference type="InterPro" id="IPR014892">
    <property type="entry name" value="RPA_C"/>
</dbReference>
<gene>
    <name evidence="9" type="ORF">UCRPA7_5572</name>
</gene>
<dbReference type="GO" id="GO:0000724">
    <property type="term" value="P:double-strand break repair via homologous recombination"/>
    <property type="evidence" value="ECO:0007669"/>
    <property type="project" value="TreeGrafter"/>
</dbReference>
<dbReference type="Gene3D" id="2.40.50.140">
    <property type="entry name" value="Nucleic acid-binding proteins"/>
    <property type="match status" value="1"/>
</dbReference>
<evidence type="ECO:0000256" key="4">
    <source>
        <dbReference type="ARBA" id="ARBA00023125"/>
    </source>
</evidence>
<dbReference type="EMBL" id="KB933183">
    <property type="protein sequence ID" value="EON98921.1"/>
    <property type="molecule type" value="Genomic_DNA"/>
</dbReference>
<dbReference type="GO" id="GO:0003697">
    <property type="term" value="F:single-stranded DNA binding"/>
    <property type="evidence" value="ECO:0007669"/>
    <property type="project" value="EnsemblFungi"/>
</dbReference>
<comment type="similarity">
    <text evidence="2">Belongs to the replication factor A protein 2 family.</text>
</comment>
<feature type="region of interest" description="Disordered" evidence="6">
    <location>
        <begin position="20"/>
        <end position="44"/>
    </location>
</feature>
<dbReference type="InterPro" id="IPR014646">
    <property type="entry name" value="Rfa2/RPA32"/>
</dbReference>
<accession>R8BHY5</accession>
<evidence type="ECO:0000256" key="2">
    <source>
        <dbReference type="ARBA" id="ARBA00007815"/>
    </source>
</evidence>
<dbReference type="InterPro" id="IPR012340">
    <property type="entry name" value="NA-bd_OB-fold"/>
</dbReference>
<evidence type="ECO:0000259" key="8">
    <source>
        <dbReference type="Pfam" id="PF08784"/>
    </source>
</evidence>
<dbReference type="Pfam" id="PF08784">
    <property type="entry name" value="RPA_C"/>
    <property type="match status" value="1"/>
</dbReference>
<evidence type="ECO:0000259" key="7">
    <source>
        <dbReference type="Pfam" id="PF01336"/>
    </source>
</evidence>
<sequence length="278" mass="29662">MTTFGGYSKTSYGAQGGDDAGGFFSGGSQQGSQGGQGGGKGYSDESLRPVTIKQLIDLEEAYPGADFAIDGHPITQVTLVGQVRNINTQKTNITYVLDDGTGTIDVKKWIDADKEEDADPKYQEDQYVRVWGRLKSFNSKKHVGAHFMRAVDDFNEVNYHLLECTYVHLYFSKGALGGQGGAGENGAANGGGDGMFVDSGAGYQNGNSSKLTGCSAQAQRMYNFLHNSPGGNEGMHLNMISNGTGMSVRDVIGAADELLGQGLVYTTIDDETWAILDY</sequence>
<dbReference type="Gene3D" id="1.10.10.10">
    <property type="entry name" value="Winged helix-like DNA-binding domain superfamily/Winged helix DNA-binding domain"/>
    <property type="match status" value="1"/>
</dbReference>
<dbReference type="SUPFAM" id="SSF50249">
    <property type="entry name" value="Nucleic acid-binding proteins"/>
    <property type="match status" value="1"/>
</dbReference>
<dbReference type="PIRSF" id="PIRSF036949">
    <property type="entry name" value="RPA32"/>
    <property type="match status" value="1"/>
</dbReference>
<dbReference type="GO" id="GO:0005662">
    <property type="term" value="C:DNA replication factor A complex"/>
    <property type="evidence" value="ECO:0007669"/>
    <property type="project" value="EnsemblFungi"/>
</dbReference>
<dbReference type="GO" id="GO:0005736">
    <property type="term" value="C:RNA polymerase I complex"/>
    <property type="evidence" value="ECO:0007669"/>
    <property type="project" value="EnsemblFungi"/>
</dbReference>
<dbReference type="AlphaFoldDB" id="R8BHY5"/>
<dbReference type="RefSeq" id="XP_007916309.1">
    <property type="nucleotide sequence ID" value="XM_007918118.1"/>
</dbReference>
<dbReference type="Pfam" id="PF01336">
    <property type="entry name" value="tRNA_anti-codon"/>
    <property type="match status" value="1"/>
</dbReference>
<evidence type="ECO:0000313" key="9">
    <source>
        <dbReference type="EMBL" id="EON98921.1"/>
    </source>
</evidence>
<dbReference type="InterPro" id="IPR040260">
    <property type="entry name" value="RFA2-like"/>
</dbReference>
<evidence type="ECO:0000313" key="10">
    <source>
        <dbReference type="Proteomes" id="UP000014074"/>
    </source>
</evidence>
<dbReference type="GO" id="GO:0006289">
    <property type="term" value="P:nucleotide-excision repair"/>
    <property type="evidence" value="ECO:0007669"/>
    <property type="project" value="TreeGrafter"/>
</dbReference>
<dbReference type="KEGG" id="tmn:UCRPA7_5572"/>
<dbReference type="GO" id="GO:0006260">
    <property type="term" value="P:DNA replication"/>
    <property type="evidence" value="ECO:0007669"/>
    <property type="project" value="UniProtKB-KW"/>
</dbReference>
<feature type="compositionally biased region" description="Gly residues" evidence="6">
    <location>
        <begin position="20"/>
        <end position="41"/>
    </location>
</feature>
<dbReference type="eggNOG" id="KOG3108">
    <property type="taxonomic scope" value="Eukaryota"/>
</dbReference>
<dbReference type="PANTHER" id="PTHR13989">
    <property type="entry name" value="REPLICATION PROTEIN A-RELATED"/>
    <property type="match status" value="1"/>
</dbReference>
<dbReference type="GO" id="GO:0035861">
    <property type="term" value="C:site of double-strand break"/>
    <property type="evidence" value="ECO:0007669"/>
    <property type="project" value="EnsemblFungi"/>
</dbReference>
<dbReference type="InterPro" id="IPR036390">
    <property type="entry name" value="WH_DNA-bd_sf"/>
</dbReference>